<sequence>MVRLTFTPLRVKMTHTSVRIFIIAILGISALLPVSDTFAQRLSTKVARHAVVNTQLHVNALFHSAALHQSSKKHSSQYAFGTMPTLANAQVLVVAVQFAGQKATTSLVHLANTYFYSPNSVAAYFRSVSYGQFKMKGNVVGAQGKSLAWMTLPHTEAYYANKDNGSGGPFPTNDDGIVNDVIAQLVKAHFNFSPYVYRGVIPYLAIVYSGYGADVDPTDTGLIWPVESTLNTSISVPVYASSPVSAKVSTYDLAPELADPGGSPSSIGVYAHEFGHMLGLDDLYDTSGSASAGVGDGPFSLMGTGNWNGNPSGSSPSFLDPYSLLFLGWAQPKILDHSVTGNVLLPIEKFASIDLIPAPQHQKEYLLLDNVEPIGYDTALPNQGLLIWHVDASQVNPNSPDWLNNVLNTPAQNVTKHDDLAIIGASGKNDLLAPADSGISYDDAYPSMTGNNKLTASSHPSNKMFAGPSFGMDVRNIARQKNGTVTFDTIDWQQGKGLFIARPTTGLTLFSGLPLSLNAFYGSSYKSSKNVTPSGDWYASNDVIRVVNGVVTTLSNRDQIVTVNVVYRSQLASINLQIAHVVTLHLSSQRSPVSLIHTRPAVTAIYSNGAHVNVTKDIVWTKETSRGRHSSGLVNNNSGNESYVGEFAGQTITY</sequence>
<dbReference type="PANTHER" id="PTHR41775">
    <property type="entry name" value="SECRETED PROTEIN-RELATED"/>
    <property type="match status" value="1"/>
</dbReference>
<gene>
    <name evidence="2" type="ORF">B2M26_00170</name>
</gene>
<keyword evidence="3" id="KW-1185">Reference proteome</keyword>
<dbReference type="GO" id="GO:0008233">
    <property type="term" value="F:peptidase activity"/>
    <property type="evidence" value="ECO:0007669"/>
    <property type="project" value="InterPro"/>
</dbReference>
<proteinExistence type="predicted"/>
<feature type="domain" description="Peptidase M6-like" evidence="1">
    <location>
        <begin position="120"/>
        <end position="323"/>
    </location>
</feature>
<name>A0A1V4EXL9_9BACL</name>
<dbReference type="RefSeq" id="WP_079289616.1">
    <property type="nucleotide sequence ID" value="NZ_MWPS01000001.1"/>
</dbReference>
<reference evidence="2 3" key="1">
    <citation type="submission" date="2017-02" db="EMBL/GenBank/DDBJ databases">
        <title>Draft genome of Acidibacillus ferrooxidans Huett2.</title>
        <authorList>
            <person name="Schopf S."/>
        </authorList>
    </citation>
    <scope>NUCLEOTIDE SEQUENCE [LARGE SCALE GENOMIC DNA]</scope>
    <source>
        <strain evidence="2 3">Huett2</strain>
    </source>
</reference>
<dbReference type="GO" id="GO:0006508">
    <property type="term" value="P:proteolysis"/>
    <property type="evidence" value="ECO:0007669"/>
    <property type="project" value="InterPro"/>
</dbReference>
<evidence type="ECO:0000313" key="2">
    <source>
        <dbReference type="EMBL" id="OPG17610.1"/>
    </source>
</evidence>
<dbReference type="AlphaFoldDB" id="A0A1V4EXL9"/>
<dbReference type="PANTHER" id="PTHR41775:SF1">
    <property type="entry name" value="PEPTIDASE M6-LIKE DOMAIN-CONTAINING PROTEIN"/>
    <property type="match status" value="1"/>
</dbReference>
<dbReference type="Pfam" id="PF05547">
    <property type="entry name" value="Peptidase_M6"/>
    <property type="match status" value="1"/>
</dbReference>
<evidence type="ECO:0000259" key="1">
    <source>
        <dbReference type="Pfam" id="PF05547"/>
    </source>
</evidence>
<dbReference type="Proteomes" id="UP000190229">
    <property type="component" value="Unassembled WGS sequence"/>
</dbReference>
<dbReference type="NCBIfam" id="TIGR03296">
    <property type="entry name" value="M6dom_TIGR03296"/>
    <property type="match status" value="1"/>
</dbReference>
<dbReference type="EMBL" id="MWPS01000001">
    <property type="protein sequence ID" value="OPG17610.1"/>
    <property type="molecule type" value="Genomic_DNA"/>
</dbReference>
<comment type="caution">
    <text evidence="2">The sequence shown here is derived from an EMBL/GenBank/DDBJ whole genome shotgun (WGS) entry which is preliminary data.</text>
</comment>
<dbReference type="InterPro" id="IPR008757">
    <property type="entry name" value="Peptidase_M6-like_domain"/>
</dbReference>
<protein>
    <recommendedName>
        <fullName evidence="1">Peptidase M6-like domain-containing protein</fullName>
    </recommendedName>
</protein>
<evidence type="ECO:0000313" key="3">
    <source>
        <dbReference type="Proteomes" id="UP000190229"/>
    </source>
</evidence>
<dbReference type="SUPFAM" id="SSF55486">
    <property type="entry name" value="Metalloproteases ('zincins'), catalytic domain"/>
    <property type="match status" value="1"/>
</dbReference>
<organism evidence="2 3">
    <name type="scientific">Ferroacidibacillus organovorans</name>
    <dbReference type="NCBI Taxonomy" id="1765683"/>
    <lineage>
        <taxon>Bacteria</taxon>
        <taxon>Bacillati</taxon>
        <taxon>Bacillota</taxon>
        <taxon>Bacilli</taxon>
        <taxon>Bacillales</taxon>
        <taxon>Alicyclobacillaceae</taxon>
        <taxon>Ferroacidibacillus</taxon>
    </lineage>
</organism>
<accession>A0A1V4EXL9</accession>